<dbReference type="PROSITE" id="PS50110">
    <property type="entry name" value="RESPONSE_REGULATORY"/>
    <property type="match status" value="1"/>
</dbReference>
<dbReference type="Pfam" id="PF00072">
    <property type="entry name" value="Response_reg"/>
    <property type="match status" value="1"/>
</dbReference>
<proteinExistence type="predicted"/>
<dbReference type="InterPro" id="IPR005467">
    <property type="entry name" value="His_kinase_dom"/>
</dbReference>
<feature type="transmembrane region" description="Helical" evidence="5">
    <location>
        <begin position="171"/>
        <end position="200"/>
    </location>
</feature>
<keyword evidence="5" id="KW-0472">Membrane</keyword>
<evidence type="ECO:0000313" key="10">
    <source>
        <dbReference type="Proteomes" id="UP000054350"/>
    </source>
</evidence>
<gene>
    <name evidence="9" type="ORF">AMAG_09825</name>
</gene>
<evidence type="ECO:0000256" key="5">
    <source>
        <dbReference type="SAM" id="Phobius"/>
    </source>
</evidence>
<dbReference type="PANTHER" id="PTHR45339:SF1">
    <property type="entry name" value="HYBRID SIGNAL TRANSDUCTION HISTIDINE KINASE J"/>
    <property type="match status" value="1"/>
</dbReference>
<dbReference type="InterPro" id="IPR058544">
    <property type="entry name" value="ETR1_N"/>
</dbReference>
<keyword evidence="2" id="KW-0902">Two-component regulatory system</keyword>
<dbReference type="PRINTS" id="PR00344">
    <property type="entry name" value="BCTRLSENSOR"/>
</dbReference>
<feature type="signal peptide" evidence="6">
    <location>
        <begin position="1"/>
        <end position="19"/>
    </location>
</feature>
<feature type="compositionally biased region" description="Low complexity" evidence="4">
    <location>
        <begin position="76"/>
        <end position="85"/>
    </location>
</feature>
<dbReference type="PROSITE" id="PS50109">
    <property type="entry name" value="HIS_KIN"/>
    <property type="match status" value="1"/>
</dbReference>
<keyword evidence="5" id="KW-1133">Transmembrane helix</keyword>
<dbReference type="AlphaFoldDB" id="A0A0L0STX7"/>
<dbReference type="PANTHER" id="PTHR45339">
    <property type="entry name" value="HYBRID SIGNAL TRANSDUCTION HISTIDINE KINASE J"/>
    <property type="match status" value="1"/>
</dbReference>
<evidence type="ECO:0000256" key="4">
    <source>
        <dbReference type="SAM" id="MobiDB-lite"/>
    </source>
</evidence>
<feature type="region of interest" description="Disordered" evidence="4">
    <location>
        <begin position="248"/>
        <end position="282"/>
    </location>
</feature>
<feature type="region of interest" description="Disordered" evidence="4">
    <location>
        <begin position="492"/>
        <end position="548"/>
    </location>
</feature>
<feature type="region of interest" description="Disordered" evidence="4">
    <location>
        <begin position="918"/>
        <end position="948"/>
    </location>
</feature>
<dbReference type="eggNOG" id="KOG0519">
    <property type="taxonomic scope" value="Eukaryota"/>
</dbReference>
<keyword evidence="6" id="KW-0732">Signal</keyword>
<feature type="transmembrane region" description="Helical" evidence="5">
    <location>
        <begin position="110"/>
        <end position="130"/>
    </location>
</feature>
<dbReference type="OrthoDB" id="60033at2759"/>
<protein>
    <recommendedName>
        <fullName evidence="11">Ethylene receptor</fullName>
    </recommendedName>
</protein>
<dbReference type="InterPro" id="IPR004358">
    <property type="entry name" value="Sig_transdc_His_kin-like_C"/>
</dbReference>
<feature type="chain" id="PRO_5005548325" description="Ethylene receptor" evidence="6">
    <location>
        <begin position="20"/>
        <end position="1015"/>
    </location>
</feature>
<dbReference type="Gene3D" id="3.30.565.10">
    <property type="entry name" value="Histidine kinase-like ATPase, C-terminal domain"/>
    <property type="match status" value="1"/>
</dbReference>
<dbReference type="VEuPathDB" id="FungiDB:AMAG_09825"/>
<keyword evidence="10" id="KW-1185">Reference proteome</keyword>
<dbReference type="GO" id="GO:0000160">
    <property type="term" value="P:phosphorelay signal transduction system"/>
    <property type="evidence" value="ECO:0007669"/>
    <property type="project" value="UniProtKB-KW"/>
</dbReference>
<dbReference type="SUPFAM" id="SSF52172">
    <property type="entry name" value="CheY-like"/>
    <property type="match status" value="1"/>
</dbReference>
<evidence type="ECO:0000313" key="9">
    <source>
        <dbReference type="EMBL" id="KNE65860.1"/>
    </source>
</evidence>
<dbReference type="InterPro" id="IPR001789">
    <property type="entry name" value="Sig_transdc_resp-reg_receiver"/>
</dbReference>
<accession>A0A0L0STX7</accession>
<dbReference type="InterPro" id="IPR011006">
    <property type="entry name" value="CheY-like_superfamily"/>
</dbReference>
<dbReference type="Gene3D" id="3.40.50.2300">
    <property type="match status" value="1"/>
</dbReference>
<dbReference type="InterPro" id="IPR003594">
    <property type="entry name" value="HATPase_dom"/>
</dbReference>
<name>A0A0L0STX7_ALLM3</name>
<dbReference type="Proteomes" id="UP000054350">
    <property type="component" value="Unassembled WGS sequence"/>
</dbReference>
<dbReference type="STRING" id="578462.A0A0L0STX7"/>
<feature type="compositionally biased region" description="Low complexity" evidence="4">
    <location>
        <begin position="261"/>
        <end position="271"/>
    </location>
</feature>
<reference evidence="9 10" key="1">
    <citation type="submission" date="2009-11" db="EMBL/GenBank/DDBJ databases">
        <title>Annotation of Allomyces macrogynus ATCC 38327.</title>
        <authorList>
            <consortium name="The Broad Institute Genome Sequencing Platform"/>
            <person name="Russ C."/>
            <person name="Cuomo C."/>
            <person name="Burger G."/>
            <person name="Gray M.W."/>
            <person name="Holland P.W.H."/>
            <person name="King N."/>
            <person name="Lang F.B.F."/>
            <person name="Roger A.J."/>
            <person name="Ruiz-Trillo I."/>
            <person name="Young S.K."/>
            <person name="Zeng Q."/>
            <person name="Gargeya S."/>
            <person name="Fitzgerald M."/>
            <person name="Haas B."/>
            <person name="Abouelleil A."/>
            <person name="Alvarado L."/>
            <person name="Arachchi H.M."/>
            <person name="Berlin A."/>
            <person name="Chapman S.B."/>
            <person name="Gearin G."/>
            <person name="Goldberg J."/>
            <person name="Griggs A."/>
            <person name="Gujja S."/>
            <person name="Hansen M."/>
            <person name="Heiman D."/>
            <person name="Howarth C."/>
            <person name="Larimer J."/>
            <person name="Lui A."/>
            <person name="MacDonald P.J.P."/>
            <person name="McCowen C."/>
            <person name="Montmayeur A."/>
            <person name="Murphy C."/>
            <person name="Neiman D."/>
            <person name="Pearson M."/>
            <person name="Priest M."/>
            <person name="Roberts A."/>
            <person name="Saif S."/>
            <person name="Shea T."/>
            <person name="Sisk P."/>
            <person name="Stolte C."/>
            <person name="Sykes S."/>
            <person name="Wortman J."/>
            <person name="Nusbaum C."/>
            <person name="Birren B."/>
        </authorList>
    </citation>
    <scope>NUCLEOTIDE SEQUENCE [LARGE SCALE GENOMIC DNA]</scope>
    <source>
        <strain evidence="9 10">ATCC 38327</strain>
    </source>
</reference>
<evidence type="ECO:0000256" key="3">
    <source>
        <dbReference type="PROSITE-ProRule" id="PRU00169"/>
    </source>
</evidence>
<reference evidence="10" key="2">
    <citation type="submission" date="2009-11" db="EMBL/GenBank/DDBJ databases">
        <title>The Genome Sequence of Allomyces macrogynus strain ATCC 38327.</title>
        <authorList>
            <consortium name="The Broad Institute Genome Sequencing Platform"/>
            <person name="Russ C."/>
            <person name="Cuomo C."/>
            <person name="Shea T."/>
            <person name="Young S.K."/>
            <person name="Zeng Q."/>
            <person name="Koehrsen M."/>
            <person name="Haas B."/>
            <person name="Borodovsky M."/>
            <person name="Guigo R."/>
            <person name="Alvarado L."/>
            <person name="Berlin A."/>
            <person name="Borenstein D."/>
            <person name="Chen Z."/>
            <person name="Engels R."/>
            <person name="Freedman E."/>
            <person name="Gellesch M."/>
            <person name="Goldberg J."/>
            <person name="Griggs A."/>
            <person name="Gujja S."/>
            <person name="Heiman D."/>
            <person name="Hepburn T."/>
            <person name="Howarth C."/>
            <person name="Jen D."/>
            <person name="Larson L."/>
            <person name="Lewis B."/>
            <person name="Mehta T."/>
            <person name="Park D."/>
            <person name="Pearson M."/>
            <person name="Roberts A."/>
            <person name="Saif S."/>
            <person name="Shenoy N."/>
            <person name="Sisk P."/>
            <person name="Stolte C."/>
            <person name="Sykes S."/>
            <person name="Walk T."/>
            <person name="White J."/>
            <person name="Yandava C."/>
            <person name="Burger G."/>
            <person name="Gray M.W."/>
            <person name="Holland P.W.H."/>
            <person name="King N."/>
            <person name="Lang F.B.F."/>
            <person name="Roger A.J."/>
            <person name="Ruiz-Trillo I."/>
            <person name="Lander E."/>
            <person name="Nusbaum C."/>
        </authorList>
    </citation>
    <scope>NUCLEOTIDE SEQUENCE [LARGE SCALE GENOMIC DNA]</scope>
    <source>
        <strain evidence="10">ATCC 38327</strain>
    </source>
</reference>
<feature type="compositionally biased region" description="Pro residues" evidence="4">
    <location>
        <begin position="57"/>
        <end position="75"/>
    </location>
</feature>
<dbReference type="SMART" id="SM00387">
    <property type="entry name" value="HATPase_c"/>
    <property type="match status" value="1"/>
</dbReference>
<evidence type="ECO:0008006" key="11">
    <source>
        <dbReference type="Google" id="ProtNLM"/>
    </source>
</evidence>
<dbReference type="Pfam" id="PF02518">
    <property type="entry name" value="HATPase_c"/>
    <property type="match status" value="1"/>
</dbReference>
<organism evidence="9 10">
    <name type="scientific">Allomyces macrogynus (strain ATCC 38327)</name>
    <name type="common">Allomyces javanicus var. macrogynus</name>
    <dbReference type="NCBI Taxonomy" id="578462"/>
    <lineage>
        <taxon>Eukaryota</taxon>
        <taxon>Fungi</taxon>
        <taxon>Fungi incertae sedis</taxon>
        <taxon>Blastocladiomycota</taxon>
        <taxon>Blastocladiomycetes</taxon>
        <taxon>Blastocladiales</taxon>
        <taxon>Blastocladiaceae</taxon>
        <taxon>Allomyces</taxon>
    </lineage>
</organism>
<keyword evidence="5" id="KW-0812">Transmembrane</keyword>
<feature type="modified residue" description="4-aspartylphosphate" evidence="3">
    <location>
        <position position="1007"/>
    </location>
</feature>
<evidence type="ECO:0000256" key="6">
    <source>
        <dbReference type="SAM" id="SignalP"/>
    </source>
</evidence>
<evidence type="ECO:0000259" key="7">
    <source>
        <dbReference type="PROSITE" id="PS50109"/>
    </source>
</evidence>
<evidence type="ECO:0000256" key="2">
    <source>
        <dbReference type="ARBA" id="ARBA00023012"/>
    </source>
</evidence>
<feature type="domain" description="Histidine kinase" evidence="7">
    <location>
        <begin position="376"/>
        <end position="633"/>
    </location>
</feature>
<dbReference type="SUPFAM" id="SSF55874">
    <property type="entry name" value="ATPase domain of HSP90 chaperone/DNA topoisomerase II/histidine kinase"/>
    <property type="match status" value="2"/>
</dbReference>
<dbReference type="EMBL" id="GG745348">
    <property type="protein sequence ID" value="KNE65860.1"/>
    <property type="molecule type" value="Genomic_DNA"/>
</dbReference>
<feature type="transmembrane region" description="Helical" evidence="5">
    <location>
        <begin position="142"/>
        <end position="165"/>
    </location>
</feature>
<feature type="region of interest" description="Disordered" evidence="4">
    <location>
        <begin position="49"/>
        <end position="93"/>
    </location>
</feature>
<dbReference type="InterPro" id="IPR036890">
    <property type="entry name" value="HATPase_C_sf"/>
</dbReference>
<feature type="compositionally biased region" description="Pro residues" evidence="4">
    <location>
        <begin position="918"/>
        <end position="934"/>
    </location>
</feature>
<feature type="domain" description="Response regulatory" evidence="8">
    <location>
        <begin position="957"/>
        <end position="1015"/>
    </location>
</feature>
<evidence type="ECO:0000256" key="1">
    <source>
        <dbReference type="ARBA" id="ARBA00022553"/>
    </source>
</evidence>
<dbReference type="Pfam" id="PF25487">
    <property type="entry name" value="ETR1_N"/>
    <property type="match status" value="1"/>
</dbReference>
<sequence length="1015" mass="105920">MRALAAAFTAVALVATIGAFGAAAAAATANANANPTVLHLGGQGEWHFARSSQAGPNAPPPPPSPPSPPSPPPSSAPVSSSSPPSRDGTASNGGISSISSGMSTLMTVEMVADLLIGLAYVAIPCMIAFFQRQLVGATSPTYRGLLVLFQAFILCCGATHILHALRFSSDSILLVVTKVITAAVSCLTSAMLFWVVPVAFSMPARLHRLESELGEMIREANRRQYGVHDGARRPLRELTARLRHEQLAESPGVDGAGGGANSAAAGGSSSNIATTTPNAEDHHVDSEDEYKALPLERVCHLAVRAIAQSVPGFASVLMFMEPARDSVAPVAAPAELTTSGAGAGDDAVQPDWMGPGLRCIAEYHPAAPSSSARAAGERLVLAHAPFRLRTCIEACLDLVAPRLEHVDVALNYILDADVPEVVAGDRTRVTQILANLLGNAAKFTEQGEILVIVSTRPRRVVDPAVFTSVRKLDFRNPAQGVTPATLVAVSPESIDRAGRPVESATPAEGDRKSSLSPGSRHREATSASSASAPDPLSPRLATQSRTRTNSLGGHTGYLYFYVVDTGCGIHQHDMGRLFERFQQGQQGAARRQHGTGLGLAVSARLVELHGGQMAVQSAPGAGTVFSFSLRMQYAGAAHAGDHDDVVHAAAVAWEPLWQAPAAPLGSPWTGLELVVVPDPRLASSARSLGSLLDAIGCAYTCVPTVAQAQRVARRLHAAHVEPIHVAFLVVERALLAPATAPGSATDGGRGRRQELRAELLALQAIGPIALLTRRGRGDELTVDVTWFDYVLRKPVKRLSLERVLHKIADKHAQSSDAPPVVTDDVAAPLPTVVPTQVSVAVPVAVRVPDANSPAIAAAAAGAAAGGFPAAGAAAAFPGIQRHDSVMLHSVLDRPFVADFPTHRSPAAAGTPPAVAPFPLPPLIEPMATPSPAPSTPTSITTSRTTATPEREDWMRQAVLVLDDNVINLKVAQKLLKSIGVTAITTANHGGEAVDMVERGAFDIVFMDVSMPVMLG</sequence>
<evidence type="ECO:0000259" key="8">
    <source>
        <dbReference type="PROSITE" id="PS50110"/>
    </source>
</evidence>
<feature type="compositionally biased region" description="Low complexity" evidence="4">
    <location>
        <begin position="935"/>
        <end position="947"/>
    </location>
</feature>
<dbReference type="GO" id="GO:0016772">
    <property type="term" value="F:transferase activity, transferring phosphorus-containing groups"/>
    <property type="evidence" value="ECO:0007669"/>
    <property type="project" value="InterPro"/>
</dbReference>
<dbReference type="CDD" id="cd17546">
    <property type="entry name" value="REC_hyHK_CKI1_RcsC-like"/>
    <property type="match status" value="1"/>
</dbReference>
<keyword evidence="1 3" id="KW-0597">Phosphoprotein</keyword>